<dbReference type="InterPro" id="IPR013249">
    <property type="entry name" value="RNA_pol_sigma70_r4_t2"/>
</dbReference>
<dbReference type="OrthoDB" id="9790423at2"/>
<dbReference type="InterPro" id="IPR013324">
    <property type="entry name" value="RNA_pol_sigma_r3/r4-like"/>
</dbReference>
<dbReference type="InterPro" id="IPR007627">
    <property type="entry name" value="RNA_pol_sigma70_r2"/>
</dbReference>
<dbReference type="EMBL" id="ACLR01000013">
    <property type="protein sequence ID" value="EEK17692.1"/>
    <property type="molecule type" value="Genomic_DNA"/>
</dbReference>
<comment type="caution">
    <text evidence="8">The sequence shown here is derived from an EMBL/GenBank/DDBJ whole genome shotgun (WGS) entry which is preliminary data.</text>
</comment>
<dbReference type="RefSeq" id="WP_007364459.1">
    <property type="nucleotide sequence ID" value="NZ_ACLR01000013.1"/>
</dbReference>
<evidence type="ECO:0000313" key="9">
    <source>
        <dbReference type="Proteomes" id="UP000003303"/>
    </source>
</evidence>
<evidence type="ECO:0000256" key="3">
    <source>
        <dbReference type="ARBA" id="ARBA00023082"/>
    </source>
</evidence>
<comment type="similarity">
    <text evidence="1">Belongs to the sigma-70 factor family. ECF subfamily.</text>
</comment>
<evidence type="ECO:0000313" key="8">
    <source>
        <dbReference type="EMBL" id="EEK17692.1"/>
    </source>
</evidence>
<dbReference type="InterPro" id="IPR013325">
    <property type="entry name" value="RNA_pol_sigma_r2"/>
</dbReference>
<dbReference type="STRING" id="596327.PORUE0001_1451"/>
<organism evidence="8 9">
    <name type="scientific">Porphyromonas uenonis 60-3</name>
    <dbReference type="NCBI Taxonomy" id="596327"/>
    <lineage>
        <taxon>Bacteria</taxon>
        <taxon>Pseudomonadati</taxon>
        <taxon>Bacteroidota</taxon>
        <taxon>Bacteroidia</taxon>
        <taxon>Bacteroidales</taxon>
        <taxon>Porphyromonadaceae</taxon>
        <taxon>Porphyromonas</taxon>
    </lineage>
</organism>
<feature type="domain" description="RNA polymerase sigma factor 70 region 4 type 2" evidence="7">
    <location>
        <begin position="132"/>
        <end position="171"/>
    </location>
</feature>
<dbReference type="PANTHER" id="PTHR43133">
    <property type="entry name" value="RNA POLYMERASE ECF-TYPE SIGMA FACTO"/>
    <property type="match status" value="1"/>
</dbReference>
<dbReference type="PANTHER" id="PTHR43133:SF8">
    <property type="entry name" value="RNA POLYMERASE SIGMA FACTOR HI_1459-RELATED"/>
    <property type="match status" value="1"/>
</dbReference>
<dbReference type="Pfam" id="PF08281">
    <property type="entry name" value="Sigma70_r4_2"/>
    <property type="match status" value="1"/>
</dbReference>
<dbReference type="AlphaFoldDB" id="C2M964"/>
<keyword evidence="9" id="KW-1185">Reference proteome</keyword>
<dbReference type="NCBIfam" id="TIGR02937">
    <property type="entry name" value="sigma70-ECF"/>
    <property type="match status" value="1"/>
</dbReference>
<keyword evidence="2" id="KW-0805">Transcription regulation</keyword>
<reference evidence="8 9" key="1">
    <citation type="submission" date="2009-04" db="EMBL/GenBank/DDBJ databases">
        <authorList>
            <person name="Sebastian Y."/>
            <person name="Madupu R."/>
            <person name="Durkin A.S."/>
            <person name="Torralba M."/>
            <person name="Methe B."/>
            <person name="Sutton G.G."/>
            <person name="Strausberg R.L."/>
            <person name="Nelson K.E."/>
        </authorList>
    </citation>
    <scope>NUCLEOTIDE SEQUENCE [LARGE SCALE GENOMIC DNA]</scope>
    <source>
        <strain evidence="8 9">60-3</strain>
    </source>
</reference>
<dbReference type="GO" id="GO:0016987">
    <property type="term" value="F:sigma factor activity"/>
    <property type="evidence" value="ECO:0007669"/>
    <property type="project" value="UniProtKB-KW"/>
</dbReference>
<gene>
    <name evidence="8" type="primary">rpoE</name>
    <name evidence="8" type="ORF">PORUE0001_1451</name>
</gene>
<keyword evidence="3" id="KW-0731">Sigma factor</keyword>
<dbReference type="Gene3D" id="1.10.1740.10">
    <property type="match status" value="1"/>
</dbReference>
<evidence type="ECO:0000259" key="6">
    <source>
        <dbReference type="Pfam" id="PF04542"/>
    </source>
</evidence>
<proteinExistence type="inferred from homology"/>
<name>C2M964_9PORP</name>
<evidence type="ECO:0000256" key="4">
    <source>
        <dbReference type="ARBA" id="ARBA00023125"/>
    </source>
</evidence>
<evidence type="ECO:0000256" key="1">
    <source>
        <dbReference type="ARBA" id="ARBA00010641"/>
    </source>
</evidence>
<dbReference type="GO" id="GO:0006352">
    <property type="term" value="P:DNA-templated transcription initiation"/>
    <property type="evidence" value="ECO:0007669"/>
    <property type="project" value="InterPro"/>
</dbReference>
<dbReference type="Gene3D" id="1.10.10.10">
    <property type="entry name" value="Winged helix-like DNA-binding domain superfamily/Winged helix DNA-binding domain"/>
    <property type="match status" value="1"/>
</dbReference>
<sequence>MTTLRTCSDDELVCQYCEGCDRAFAELLRRYEADIHNYIFLTVADSDVADDLFQEVFIKVMRTLKEGKYRAKGKFKAWLLRLTHNMMMDHFRSEKRSLYVTNYDANQQILDLTPASDLPEDFFDDQEAMYHQISLCVEDLPEAQREVLKMRIYEDIPFKEIAERTEVSISTALGRMRYALINLRKMVRERNIAPV</sequence>
<dbReference type="InterPro" id="IPR036388">
    <property type="entry name" value="WH-like_DNA-bd_sf"/>
</dbReference>
<evidence type="ECO:0000259" key="7">
    <source>
        <dbReference type="Pfam" id="PF08281"/>
    </source>
</evidence>
<dbReference type="eggNOG" id="COG1595">
    <property type="taxonomic scope" value="Bacteria"/>
</dbReference>
<evidence type="ECO:0000256" key="5">
    <source>
        <dbReference type="ARBA" id="ARBA00023163"/>
    </source>
</evidence>
<keyword evidence="4" id="KW-0238">DNA-binding</keyword>
<feature type="domain" description="RNA polymerase sigma-70 region 2" evidence="6">
    <location>
        <begin position="27"/>
        <end position="96"/>
    </location>
</feature>
<evidence type="ECO:0000256" key="2">
    <source>
        <dbReference type="ARBA" id="ARBA00023015"/>
    </source>
</evidence>
<dbReference type="SUPFAM" id="SSF88659">
    <property type="entry name" value="Sigma3 and sigma4 domains of RNA polymerase sigma factors"/>
    <property type="match status" value="1"/>
</dbReference>
<dbReference type="Proteomes" id="UP000003303">
    <property type="component" value="Unassembled WGS sequence"/>
</dbReference>
<dbReference type="SUPFAM" id="SSF88946">
    <property type="entry name" value="Sigma2 domain of RNA polymerase sigma factors"/>
    <property type="match status" value="1"/>
</dbReference>
<dbReference type="InterPro" id="IPR014284">
    <property type="entry name" value="RNA_pol_sigma-70_dom"/>
</dbReference>
<keyword evidence="5" id="KW-0804">Transcription</keyword>
<dbReference type="Pfam" id="PF04542">
    <property type="entry name" value="Sigma70_r2"/>
    <property type="match status" value="1"/>
</dbReference>
<dbReference type="InterPro" id="IPR039425">
    <property type="entry name" value="RNA_pol_sigma-70-like"/>
</dbReference>
<accession>C2M964</accession>
<protein>
    <submittedName>
        <fullName evidence="8">Sigma-70 region 2</fullName>
    </submittedName>
</protein>
<dbReference type="GO" id="GO:0003677">
    <property type="term" value="F:DNA binding"/>
    <property type="evidence" value="ECO:0007669"/>
    <property type="project" value="UniProtKB-KW"/>
</dbReference>